<dbReference type="EMBL" id="CAUOFW020009313">
    <property type="protein sequence ID" value="CAK9185437.1"/>
    <property type="molecule type" value="Genomic_DNA"/>
</dbReference>
<evidence type="ECO:0000256" key="6">
    <source>
        <dbReference type="RuleBase" id="RU363132"/>
    </source>
</evidence>
<dbReference type="PANTHER" id="PTHR10994:SF145">
    <property type="entry name" value="RETICULON-LIKE PROTEIN B13"/>
    <property type="match status" value="1"/>
</dbReference>
<evidence type="ECO:0000256" key="1">
    <source>
        <dbReference type="ARBA" id="ARBA00004477"/>
    </source>
</evidence>
<keyword evidence="10" id="KW-1185">Reference proteome</keyword>
<dbReference type="PANTHER" id="PTHR10994">
    <property type="entry name" value="RETICULON"/>
    <property type="match status" value="1"/>
</dbReference>
<dbReference type="AlphaFoldDB" id="A0ABC8UXN1"/>
<evidence type="ECO:0000259" key="7">
    <source>
        <dbReference type="PROSITE" id="PS50845"/>
    </source>
</evidence>
<comment type="subcellular location">
    <subcellularLocation>
        <location evidence="1 6">Endoplasmic reticulum membrane</location>
        <topology evidence="1 6">Multi-pass membrane protein</topology>
    </subcellularLocation>
</comment>
<protein>
    <recommendedName>
        <fullName evidence="6">Reticulon-like protein</fullName>
    </recommendedName>
</protein>
<dbReference type="PROSITE" id="PS50845">
    <property type="entry name" value="RETICULON"/>
    <property type="match status" value="1"/>
</dbReference>
<comment type="caution">
    <text evidence="9">The sequence shown here is derived from an EMBL/GenBank/DDBJ whole genome shotgun (WGS) entry which is preliminary data.</text>
</comment>
<name>A0ABC8UXN1_9AQUA</name>
<evidence type="ECO:0000256" key="2">
    <source>
        <dbReference type="ARBA" id="ARBA00022692"/>
    </source>
</evidence>
<keyword evidence="4 6" id="KW-1133">Transmembrane helix</keyword>
<dbReference type="Pfam" id="PF02453">
    <property type="entry name" value="Reticulon"/>
    <property type="match status" value="1"/>
</dbReference>
<evidence type="ECO:0000256" key="5">
    <source>
        <dbReference type="ARBA" id="ARBA00023136"/>
    </source>
</evidence>
<feature type="transmembrane region" description="Helical" evidence="6">
    <location>
        <begin position="56"/>
        <end position="76"/>
    </location>
</feature>
<keyword evidence="3 6" id="KW-0256">Endoplasmic reticulum</keyword>
<evidence type="ECO:0000313" key="9">
    <source>
        <dbReference type="EMBL" id="CAK9185437.1"/>
    </source>
</evidence>
<accession>A0ABC8UXN1</accession>
<dbReference type="EMBL" id="CAUOFW020009313">
    <property type="protein sequence ID" value="CAK9185436.1"/>
    <property type="molecule type" value="Genomic_DNA"/>
</dbReference>
<organism evidence="9 10">
    <name type="scientific">Ilex paraguariensis</name>
    <name type="common">yerba mate</name>
    <dbReference type="NCBI Taxonomy" id="185542"/>
    <lineage>
        <taxon>Eukaryota</taxon>
        <taxon>Viridiplantae</taxon>
        <taxon>Streptophyta</taxon>
        <taxon>Embryophyta</taxon>
        <taxon>Tracheophyta</taxon>
        <taxon>Spermatophyta</taxon>
        <taxon>Magnoliopsida</taxon>
        <taxon>eudicotyledons</taxon>
        <taxon>Gunneridae</taxon>
        <taxon>Pentapetalae</taxon>
        <taxon>asterids</taxon>
        <taxon>campanulids</taxon>
        <taxon>Aquifoliales</taxon>
        <taxon>Aquifoliaceae</taxon>
        <taxon>Ilex</taxon>
    </lineage>
</organism>
<dbReference type="Proteomes" id="UP001642360">
    <property type="component" value="Unassembled WGS sequence"/>
</dbReference>
<evidence type="ECO:0000313" key="10">
    <source>
        <dbReference type="Proteomes" id="UP001642360"/>
    </source>
</evidence>
<feature type="transmembrane region" description="Helical" evidence="6">
    <location>
        <begin position="82"/>
        <end position="103"/>
    </location>
</feature>
<reference evidence="9 10" key="1">
    <citation type="submission" date="2024-02" db="EMBL/GenBank/DDBJ databases">
        <authorList>
            <person name="Vignale AGUSTIN F."/>
            <person name="Sosa J E."/>
            <person name="Modenutti C."/>
        </authorList>
    </citation>
    <scope>NUCLEOTIDE SEQUENCE [LARGE SCALE GENOMIC DNA]</scope>
</reference>
<evidence type="ECO:0000256" key="4">
    <source>
        <dbReference type="ARBA" id="ARBA00022989"/>
    </source>
</evidence>
<keyword evidence="5 6" id="KW-0472">Membrane</keyword>
<gene>
    <name evidence="8" type="ORF">ILEXP_LOCUS55835</name>
    <name evidence="9" type="ORF">ILEXP_LOCUS55836</name>
</gene>
<evidence type="ECO:0000313" key="8">
    <source>
        <dbReference type="EMBL" id="CAK9185436.1"/>
    </source>
</evidence>
<sequence length="149" mass="16995">MGGFVMDAIGFGEAPPNISGLEIKEQQAAMEWANSIREWVEEAFQWMFPLGGERSWYSYVFTGAAAAAAATGWWLLSHVGSFSHLLTILYGGIVVGMTVPLIYVKYDYIWEYVCLLMNQCRRFYELIDEKASRKMKNKMAGEKKEKKIE</sequence>
<dbReference type="InterPro" id="IPR003388">
    <property type="entry name" value="Reticulon"/>
</dbReference>
<proteinExistence type="predicted"/>
<evidence type="ECO:0000256" key="3">
    <source>
        <dbReference type="ARBA" id="ARBA00022824"/>
    </source>
</evidence>
<feature type="domain" description="Reticulon" evidence="7">
    <location>
        <begin position="74"/>
        <end position="147"/>
    </location>
</feature>
<keyword evidence="2 6" id="KW-0812">Transmembrane</keyword>
<dbReference type="InterPro" id="IPR045064">
    <property type="entry name" value="Reticulon-like"/>
</dbReference>
<dbReference type="GO" id="GO:0005789">
    <property type="term" value="C:endoplasmic reticulum membrane"/>
    <property type="evidence" value="ECO:0007669"/>
    <property type="project" value="UniProtKB-SubCell"/>
</dbReference>